<name>A0AAU9IZE5_9CILI</name>
<evidence type="ECO:0000313" key="2">
    <source>
        <dbReference type="Proteomes" id="UP001162131"/>
    </source>
</evidence>
<keyword evidence="2" id="KW-1185">Reference proteome</keyword>
<sequence length="188" mass="22363">MNKKPINWRRYKFSKVNQSLLEIEKLHSEKHSSIRHTSAKYFEEKDIEDFKINDNPILEKFKFETSPNSLASSPRGSIIIPKHFAQKTEINKELIEKSKKSIEFFNAAKQKFEVERAVNLYYHLHSPKHLFPQENSPDVTSVRYETVQKQLRGLPSIKKYKLYLKENHLRFPSFLQTTNRPKLPYLNN</sequence>
<proteinExistence type="predicted"/>
<reference evidence="1" key="1">
    <citation type="submission" date="2021-09" db="EMBL/GenBank/DDBJ databases">
        <authorList>
            <consortium name="AG Swart"/>
            <person name="Singh M."/>
            <person name="Singh A."/>
            <person name="Seah K."/>
            <person name="Emmerich C."/>
        </authorList>
    </citation>
    <scope>NUCLEOTIDE SEQUENCE</scope>
    <source>
        <strain evidence="1">ATCC30299</strain>
    </source>
</reference>
<dbReference type="EMBL" id="CAJZBQ010000018">
    <property type="protein sequence ID" value="CAG9317461.1"/>
    <property type="molecule type" value="Genomic_DNA"/>
</dbReference>
<accession>A0AAU9IZE5</accession>
<gene>
    <name evidence="1" type="ORF">BSTOLATCC_MIC18707</name>
</gene>
<evidence type="ECO:0000313" key="1">
    <source>
        <dbReference type="EMBL" id="CAG9317461.1"/>
    </source>
</evidence>
<protein>
    <submittedName>
        <fullName evidence="1">Uncharacterized protein</fullName>
    </submittedName>
</protein>
<organism evidence="1 2">
    <name type="scientific">Blepharisma stoltei</name>
    <dbReference type="NCBI Taxonomy" id="1481888"/>
    <lineage>
        <taxon>Eukaryota</taxon>
        <taxon>Sar</taxon>
        <taxon>Alveolata</taxon>
        <taxon>Ciliophora</taxon>
        <taxon>Postciliodesmatophora</taxon>
        <taxon>Heterotrichea</taxon>
        <taxon>Heterotrichida</taxon>
        <taxon>Blepharismidae</taxon>
        <taxon>Blepharisma</taxon>
    </lineage>
</organism>
<dbReference type="AlphaFoldDB" id="A0AAU9IZE5"/>
<comment type="caution">
    <text evidence="1">The sequence shown here is derived from an EMBL/GenBank/DDBJ whole genome shotgun (WGS) entry which is preliminary data.</text>
</comment>
<dbReference type="Proteomes" id="UP001162131">
    <property type="component" value="Unassembled WGS sequence"/>
</dbReference>